<dbReference type="AlphaFoldDB" id="X0VB75"/>
<proteinExistence type="predicted"/>
<feature type="non-terminal residue" evidence="1">
    <location>
        <position position="38"/>
    </location>
</feature>
<reference evidence="1" key="1">
    <citation type="journal article" date="2014" name="Front. Microbiol.">
        <title>High frequency of phylogenetically diverse reductive dehalogenase-homologous genes in deep subseafloor sedimentary metagenomes.</title>
        <authorList>
            <person name="Kawai M."/>
            <person name="Futagami T."/>
            <person name="Toyoda A."/>
            <person name="Takaki Y."/>
            <person name="Nishi S."/>
            <person name="Hori S."/>
            <person name="Arai W."/>
            <person name="Tsubouchi T."/>
            <person name="Morono Y."/>
            <person name="Uchiyama I."/>
            <person name="Ito T."/>
            <person name="Fujiyama A."/>
            <person name="Inagaki F."/>
            <person name="Takami H."/>
        </authorList>
    </citation>
    <scope>NUCLEOTIDE SEQUENCE</scope>
    <source>
        <strain evidence="1">Expedition CK06-06</strain>
    </source>
</reference>
<accession>X0VB75</accession>
<comment type="caution">
    <text evidence="1">The sequence shown here is derived from an EMBL/GenBank/DDBJ whole genome shotgun (WGS) entry which is preliminary data.</text>
</comment>
<sequence length="38" mass="4376">MIKFKADLKENIHKKIGEKYPIDQSELDIDTTPSIKMG</sequence>
<dbReference type="EMBL" id="BARS01027244">
    <property type="protein sequence ID" value="GAG09743.1"/>
    <property type="molecule type" value="Genomic_DNA"/>
</dbReference>
<gene>
    <name evidence="1" type="ORF">S01H1_42812</name>
</gene>
<evidence type="ECO:0000313" key="1">
    <source>
        <dbReference type="EMBL" id="GAG09743.1"/>
    </source>
</evidence>
<protein>
    <submittedName>
        <fullName evidence="1">Uncharacterized protein</fullName>
    </submittedName>
</protein>
<organism evidence="1">
    <name type="scientific">marine sediment metagenome</name>
    <dbReference type="NCBI Taxonomy" id="412755"/>
    <lineage>
        <taxon>unclassified sequences</taxon>
        <taxon>metagenomes</taxon>
        <taxon>ecological metagenomes</taxon>
    </lineage>
</organism>
<name>X0VB75_9ZZZZ</name>